<evidence type="ECO:0000313" key="1">
    <source>
        <dbReference type="EMBL" id="KAF6476272.1"/>
    </source>
</evidence>
<dbReference type="Proteomes" id="UP000593571">
    <property type="component" value="Unassembled WGS sequence"/>
</dbReference>
<name>A0A7J8HX13_ROUAE</name>
<dbReference type="EMBL" id="JACASE010000004">
    <property type="protein sequence ID" value="KAF6476272.1"/>
    <property type="molecule type" value="Genomic_DNA"/>
</dbReference>
<protein>
    <submittedName>
        <fullName evidence="1">Solute carrier family 9 member C1</fullName>
    </submittedName>
</protein>
<organism evidence="1 2">
    <name type="scientific">Rousettus aegyptiacus</name>
    <name type="common">Egyptian fruit bat</name>
    <name type="synonym">Pteropus aegyptiacus</name>
    <dbReference type="NCBI Taxonomy" id="9407"/>
    <lineage>
        <taxon>Eukaryota</taxon>
        <taxon>Metazoa</taxon>
        <taxon>Chordata</taxon>
        <taxon>Craniata</taxon>
        <taxon>Vertebrata</taxon>
        <taxon>Euteleostomi</taxon>
        <taxon>Mammalia</taxon>
        <taxon>Eutheria</taxon>
        <taxon>Laurasiatheria</taxon>
        <taxon>Chiroptera</taxon>
        <taxon>Yinpterochiroptera</taxon>
        <taxon>Pteropodoidea</taxon>
        <taxon>Pteropodidae</taxon>
        <taxon>Rousettinae</taxon>
        <taxon>Rousettus</taxon>
    </lineage>
</organism>
<dbReference type="AlphaFoldDB" id="A0A7J8HX13"/>
<sequence>MSLLYLKIFCYFSGYLECDHTEIAVAMKTKEEINVMLNLAKEIIRVFRLKGILHKIEASEINKLIMNKKRELLDFQPIITPPTITETLNHVPWLNKDKKYIRFIKSQNCNI</sequence>
<reference evidence="1 2" key="1">
    <citation type="journal article" date="2020" name="Nature">
        <title>Six reference-quality genomes reveal evolution of bat adaptations.</title>
        <authorList>
            <person name="Jebb D."/>
            <person name="Huang Z."/>
            <person name="Pippel M."/>
            <person name="Hughes G.M."/>
            <person name="Lavrichenko K."/>
            <person name="Devanna P."/>
            <person name="Winkler S."/>
            <person name="Jermiin L.S."/>
            <person name="Skirmuntt E.C."/>
            <person name="Katzourakis A."/>
            <person name="Burkitt-Gray L."/>
            <person name="Ray D.A."/>
            <person name="Sullivan K.A.M."/>
            <person name="Roscito J.G."/>
            <person name="Kirilenko B.M."/>
            <person name="Davalos L.M."/>
            <person name="Corthals A.P."/>
            <person name="Power M.L."/>
            <person name="Jones G."/>
            <person name="Ransome R.D."/>
            <person name="Dechmann D.K.N."/>
            <person name="Locatelli A.G."/>
            <person name="Puechmaille S.J."/>
            <person name="Fedrigo O."/>
            <person name="Jarvis E.D."/>
            <person name="Hiller M."/>
            <person name="Vernes S.C."/>
            <person name="Myers E.W."/>
            <person name="Teeling E.C."/>
        </authorList>
    </citation>
    <scope>NUCLEOTIDE SEQUENCE [LARGE SCALE GENOMIC DNA]</scope>
    <source>
        <strain evidence="1">MRouAeg1</strain>
        <tissue evidence="1">Muscle</tissue>
    </source>
</reference>
<keyword evidence="2" id="KW-1185">Reference proteome</keyword>
<proteinExistence type="predicted"/>
<comment type="caution">
    <text evidence="1">The sequence shown here is derived from an EMBL/GenBank/DDBJ whole genome shotgun (WGS) entry which is preliminary data.</text>
</comment>
<gene>
    <name evidence="1" type="ORF">HJG63_018003</name>
</gene>
<evidence type="ECO:0000313" key="2">
    <source>
        <dbReference type="Proteomes" id="UP000593571"/>
    </source>
</evidence>
<accession>A0A7J8HX13</accession>